<dbReference type="EMBL" id="WRXO01000001">
    <property type="protein sequence ID" value="MVT39577.1"/>
    <property type="molecule type" value="Genomic_DNA"/>
</dbReference>
<gene>
    <name evidence="1" type="ORF">GO495_03180</name>
</gene>
<evidence type="ECO:0008006" key="3">
    <source>
        <dbReference type="Google" id="ProtNLM"/>
    </source>
</evidence>
<reference evidence="1 2" key="1">
    <citation type="submission" date="2019-12" db="EMBL/GenBank/DDBJ databases">
        <title>The draft genomic sequence of strain Chitinophaga oryziterrae JCM 16595.</title>
        <authorList>
            <person name="Zhang X."/>
        </authorList>
    </citation>
    <scope>NUCLEOTIDE SEQUENCE [LARGE SCALE GENOMIC DNA]</scope>
    <source>
        <strain evidence="1 2">JCM 16595</strain>
    </source>
</reference>
<dbReference type="OrthoDB" id="1036397at2"/>
<comment type="caution">
    <text evidence="1">The sequence shown here is derived from an EMBL/GenBank/DDBJ whole genome shotgun (WGS) entry which is preliminary data.</text>
</comment>
<dbReference type="AlphaFoldDB" id="A0A6N8J2Y0"/>
<organism evidence="1 2">
    <name type="scientific">Chitinophaga oryziterrae</name>
    <dbReference type="NCBI Taxonomy" id="1031224"/>
    <lineage>
        <taxon>Bacteria</taxon>
        <taxon>Pseudomonadati</taxon>
        <taxon>Bacteroidota</taxon>
        <taxon>Chitinophagia</taxon>
        <taxon>Chitinophagales</taxon>
        <taxon>Chitinophagaceae</taxon>
        <taxon>Chitinophaga</taxon>
    </lineage>
</organism>
<sequence length="69" mass="7957">MIAIFKTSVINSEQAENIKPYLDQLHTIIAWNFDLEDCDNILRIESTTNVSVSVISILEEYGFLCEEIY</sequence>
<keyword evidence="2" id="KW-1185">Reference proteome</keyword>
<accession>A0A6N8J2Y0</accession>
<dbReference type="RefSeq" id="WP_157298242.1">
    <property type="nucleotide sequence ID" value="NZ_BAAAZB010000005.1"/>
</dbReference>
<protein>
    <recommendedName>
        <fullName evidence="3">Copper chaperone</fullName>
    </recommendedName>
</protein>
<name>A0A6N8J2Y0_9BACT</name>
<evidence type="ECO:0000313" key="1">
    <source>
        <dbReference type="EMBL" id="MVT39577.1"/>
    </source>
</evidence>
<evidence type="ECO:0000313" key="2">
    <source>
        <dbReference type="Proteomes" id="UP000468388"/>
    </source>
</evidence>
<proteinExistence type="predicted"/>
<dbReference type="Proteomes" id="UP000468388">
    <property type="component" value="Unassembled WGS sequence"/>
</dbReference>